<accession>A0AAD7KDE3</accession>
<proteinExistence type="predicted"/>
<name>A0AAD7KDE3_9AGAR</name>
<dbReference type="AlphaFoldDB" id="A0AAD7KDE3"/>
<sequence length="81" mass="8855">MTCSPLLSFSPFLAVATQLESVGIWADIFSKASTWACGEHSGRRHFNHSYPSEDFSSICSPTLRELILSHCGAFSDAALPY</sequence>
<dbReference type="Proteomes" id="UP001215280">
    <property type="component" value="Unassembled WGS sequence"/>
</dbReference>
<gene>
    <name evidence="2" type="ORF">DFH07DRAFT_790802</name>
</gene>
<evidence type="ECO:0000313" key="2">
    <source>
        <dbReference type="EMBL" id="KAJ7782481.1"/>
    </source>
</evidence>
<feature type="chain" id="PRO_5042220165" description="Secreted protein" evidence="1">
    <location>
        <begin position="17"/>
        <end position="81"/>
    </location>
</feature>
<feature type="signal peptide" evidence="1">
    <location>
        <begin position="1"/>
        <end position="16"/>
    </location>
</feature>
<protein>
    <recommendedName>
        <fullName evidence="4">Secreted protein</fullName>
    </recommendedName>
</protein>
<keyword evidence="1" id="KW-0732">Signal</keyword>
<reference evidence="2" key="1">
    <citation type="submission" date="2023-03" db="EMBL/GenBank/DDBJ databases">
        <title>Massive genome expansion in bonnet fungi (Mycena s.s.) driven by repeated elements and novel gene families across ecological guilds.</title>
        <authorList>
            <consortium name="Lawrence Berkeley National Laboratory"/>
            <person name="Harder C.B."/>
            <person name="Miyauchi S."/>
            <person name="Viragh M."/>
            <person name="Kuo A."/>
            <person name="Thoen E."/>
            <person name="Andreopoulos B."/>
            <person name="Lu D."/>
            <person name="Skrede I."/>
            <person name="Drula E."/>
            <person name="Henrissat B."/>
            <person name="Morin E."/>
            <person name="Kohler A."/>
            <person name="Barry K."/>
            <person name="LaButti K."/>
            <person name="Morin E."/>
            <person name="Salamov A."/>
            <person name="Lipzen A."/>
            <person name="Mereny Z."/>
            <person name="Hegedus B."/>
            <person name="Baldrian P."/>
            <person name="Stursova M."/>
            <person name="Weitz H."/>
            <person name="Taylor A."/>
            <person name="Grigoriev I.V."/>
            <person name="Nagy L.G."/>
            <person name="Martin F."/>
            <person name="Kauserud H."/>
        </authorList>
    </citation>
    <scope>NUCLEOTIDE SEQUENCE</scope>
    <source>
        <strain evidence="2">CBHHK188m</strain>
    </source>
</reference>
<organism evidence="2 3">
    <name type="scientific">Mycena maculata</name>
    <dbReference type="NCBI Taxonomy" id="230809"/>
    <lineage>
        <taxon>Eukaryota</taxon>
        <taxon>Fungi</taxon>
        <taxon>Dikarya</taxon>
        <taxon>Basidiomycota</taxon>
        <taxon>Agaricomycotina</taxon>
        <taxon>Agaricomycetes</taxon>
        <taxon>Agaricomycetidae</taxon>
        <taxon>Agaricales</taxon>
        <taxon>Marasmiineae</taxon>
        <taxon>Mycenaceae</taxon>
        <taxon>Mycena</taxon>
    </lineage>
</organism>
<evidence type="ECO:0000313" key="3">
    <source>
        <dbReference type="Proteomes" id="UP001215280"/>
    </source>
</evidence>
<evidence type="ECO:0000256" key="1">
    <source>
        <dbReference type="SAM" id="SignalP"/>
    </source>
</evidence>
<evidence type="ECO:0008006" key="4">
    <source>
        <dbReference type="Google" id="ProtNLM"/>
    </source>
</evidence>
<dbReference type="EMBL" id="JARJLG010000003">
    <property type="protein sequence ID" value="KAJ7782481.1"/>
    <property type="molecule type" value="Genomic_DNA"/>
</dbReference>
<keyword evidence="3" id="KW-1185">Reference proteome</keyword>
<comment type="caution">
    <text evidence="2">The sequence shown here is derived from an EMBL/GenBank/DDBJ whole genome shotgun (WGS) entry which is preliminary data.</text>
</comment>